<comment type="caution">
    <text evidence="2">The sequence shown here is derived from an EMBL/GenBank/DDBJ whole genome shotgun (WGS) entry which is preliminary data.</text>
</comment>
<feature type="signal peptide" evidence="1">
    <location>
        <begin position="1"/>
        <end position="17"/>
    </location>
</feature>
<keyword evidence="1" id="KW-0732">Signal</keyword>
<reference evidence="2 3" key="1">
    <citation type="submission" date="2019-07" db="EMBL/GenBank/DDBJ databases">
        <title>Flavobacterium sp. nov., isolated from glacier ice.</title>
        <authorList>
            <person name="Liu Q."/>
            <person name="Xin Y.-H."/>
        </authorList>
    </citation>
    <scope>NUCLEOTIDE SEQUENCE [LARGE SCALE GENOMIC DNA]</scope>
    <source>
        <strain evidence="2 3">ZT4R6</strain>
    </source>
</reference>
<evidence type="ECO:0000313" key="3">
    <source>
        <dbReference type="Proteomes" id="UP000320643"/>
    </source>
</evidence>
<proteinExistence type="predicted"/>
<evidence type="ECO:0000313" key="2">
    <source>
        <dbReference type="EMBL" id="TRW22040.1"/>
    </source>
</evidence>
<feature type="chain" id="PRO_5022114801" description="CarboxypepD_reg-like domain-containing protein" evidence="1">
    <location>
        <begin position="18"/>
        <end position="252"/>
    </location>
</feature>
<name>A0A552UV51_9FLAO</name>
<accession>A0A552UV51</accession>
<evidence type="ECO:0000256" key="1">
    <source>
        <dbReference type="SAM" id="SignalP"/>
    </source>
</evidence>
<protein>
    <recommendedName>
        <fullName evidence="4">CarboxypepD_reg-like domain-containing protein</fullName>
    </recommendedName>
</protein>
<evidence type="ECO:0008006" key="4">
    <source>
        <dbReference type="Google" id="ProtNLM"/>
    </source>
</evidence>
<dbReference type="InterPro" id="IPR008969">
    <property type="entry name" value="CarboxyPept-like_regulatory"/>
</dbReference>
<sequence length="252" mass="27578">MNKIFFILLFITLPLMAQDRKTLTGRVVDAENTQAPIAGVFVINKQTGVETKTDGVGNFSTSAKTGDVLAVYSNKNAVHDFIVTDQSFKDKPYLLAVKVTAYELDEVVVEGEAVTTESLNLVNANQKQLTSGEKRLRTAANARPTTGLTGTGGVGVPTDGLMNMVCGRKKMLKRALATEQKEAAIAKLNSLYSTKDIVDFYKIPEDYVQGFLYYAVEYAELTDALKANNKDNINAAMNELALDYLTVIKEDE</sequence>
<gene>
    <name evidence="2" type="ORF">FMM05_18990</name>
</gene>
<dbReference type="EMBL" id="VJVZ01000015">
    <property type="protein sequence ID" value="TRW22040.1"/>
    <property type="molecule type" value="Genomic_DNA"/>
</dbReference>
<keyword evidence="3" id="KW-1185">Reference proteome</keyword>
<dbReference type="SUPFAM" id="SSF49464">
    <property type="entry name" value="Carboxypeptidase regulatory domain-like"/>
    <property type="match status" value="1"/>
</dbReference>
<organism evidence="2 3">
    <name type="scientific">Flavobacterium zepuense</name>
    <dbReference type="NCBI Taxonomy" id="2593302"/>
    <lineage>
        <taxon>Bacteria</taxon>
        <taxon>Pseudomonadati</taxon>
        <taxon>Bacteroidota</taxon>
        <taxon>Flavobacteriia</taxon>
        <taxon>Flavobacteriales</taxon>
        <taxon>Flavobacteriaceae</taxon>
        <taxon>Flavobacterium</taxon>
    </lineage>
</organism>
<dbReference type="OrthoDB" id="1427655at2"/>
<dbReference type="RefSeq" id="WP_143375007.1">
    <property type="nucleotide sequence ID" value="NZ_VJVZ01000015.1"/>
</dbReference>
<dbReference type="AlphaFoldDB" id="A0A552UV51"/>
<dbReference type="Proteomes" id="UP000320643">
    <property type="component" value="Unassembled WGS sequence"/>
</dbReference>